<dbReference type="InterPro" id="IPR013766">
    <property type="entry name" value="Thioredoxin_domain"/>
</dbReference>
<feature type="compositionally biased region" description="Low complexity" evidence="6">
    <location>
        <begin position="35"/>
        <end position="45"/>
    </location>
</feature>
<dbReference type="GO" id="GO:0017004">
    <property type="term" value="P:cytochrome complex assembly"/>
    <property type="evidence" value="ECO:0007669"/>
    <property type="project" value="UniProtKB-KW"/>
</dbReference>
<dbReference type="InterPro" id="IPR050553">
    <property type="entry name" value="Thioredoxin_ResA/DsbE_sf"/>
</dbReference>
<proteinExistence type="predicted"/>
<comment type="subcellular location">
    <subcellularLocation>
        <location evidence="1">Periplasm</location>
    </subcellularLocation>
</comment>
<reference evidence="9" key="1">
    <citation type="submission" date="2017-05" db="EMBL/GenBank/DDBJ databases">
        <title>Complete and WGS of Bordetella genogroups.</title>
        <authorList>
            <person name="Spilker T."/>
            <person name="Lipuma J."/>
        </authorList>
    </citation>
    <scope>NUCLEOTIDE SEQUENCE [LARGE SCALE GENOMIC DNA]</scope>
    <source>
        <strain evidence="9">AU18089</strain>
    </source>
</reference>
<dbReference type="InterPro" id="IPR000866">
    <property type="entry name" value="AhpC/TSA"/>
</dbReference>
<keyword evidence="5" id="KW-0676">Redox-active center</keyword>
<protein>
    <submittedName>
        <fullName evidence="8">Thioredoxin</fullName>
    </submittedName>
</protein>
<keyword evidence="4" id="KW-1015">Disulfide bond</keyword>
<keyword evidence="3" id="KW-0574">Periplasm</keyword>
<evidence type="ECO:0000256" key="4">
    <source>
        <dbReference type="ARBA" id="ARBA00023157"/>
    </source>
</evidence>
<dbReference type="Gene3D" id="3.40.30.10">
    <property type="entry name" value="Glutaredoxin"/>
    <property type="match status" value="1"/>
</dbReference>
<sequence>MNRRFFLYAGAAAAVAVAGGYAWRDRREPEPPQPASASPAPAPAADPAAVLRNLSLPDLDGRERALADWQGRRPMVVNFWATWCAPCVKEMPELQALHEKYPDIQFVGIGVDQAEKMREFIQKVPVTYPLLVMGAGAIDTLRSMGNPAGGLPFTLVLAADGSINRTILGQIQADDLDRTLQGLAG</sequence>
<dbReference type="PROSITE" id="PS00194">
    <property type="entry name" value="THIOREDOXIN_1"/>
    <property type="match status" value="1"/>
</dbReference>
<dbReference type="CDD" id="cd02966">
    <property type="entry name" value="TlpA_like_family"/>
    <property type="match status" value="1"/>
</dbReference>
<dbReference type="Pfam" id="PF00578">
    <property type="entry name" value="AhpC-TSA"/>
    <property type="match status" value="1"/>
</dbReference>
<dbReference type="GO" id="GO:0042597">
    <property type="term" value="C:periplasmic space"/>
    <property type="evidence" value="ECO:0007669"/>
    <property type="project" value="UniProtKB-SubCell"/>
</dbReference>
<dbReference type="PANTHER" id="PTHR42852">
    <property type="entry name" value="THIOL:DISULFIDE INTERCHANGE PROTEIN DSBE"/>
    <property type="match status" value="1"/>
</dbReference>
<accession>A0A261RRS2</accession>
<evidence type="ECO:0000256" key="6">
    <source>
        <dbReference type="SAM" id="MobiDB-lite"/>
    </source>
</evidence>
<dbReference type="GO" id="GO:0015036">
    <property type="term" value="F:disulfide oxidoreductase activity"/>
    <property type="evidence" value="ECO:0007669"/>
    <property type="project" value="UniProtKB-ARBA"/>
</dbReference>
<evidence type="ECO:0000313" key="9">
    <source>
        <dbReference type="Proteomes" id="UP000216947"/>
    </source>
</evidence>
<keyword evidence="2" id="KW-0201">Cytochrome c-type biogenesis</keyword>
<dbReference type="RefSeq" id="WP_094795917.1">
    <property type="nucleotide sequence ID" value="NZ_NEVK01000001.1"/>
</dbReference>
<dbReference type="GO" id="GO:0016209">
    <property type="term" value="F:antioxidant activity"/>
    <property type="evidence" value="ECO:0007669"/>
    <property type="project" value="InterPro"/>
</dbReference>
<dbReference type="PROSITE" id="PS51352">
    <property type="entry name" value="THIOREDOXIN_2"/>
    <property type="match status" value="1"/>
</dbReference>
<dbReference type="PANTHER" id="PTHR42852:SF6">
    <property type="entry name" value="THIOL:DISULFIDE INTERCHANGE PROTEIN DSBE"/>
    <property type="match status" value="1"/>
</dbReference>
<feature type="domain" description="Thioredoxin" evidence="7">
    <location>
        <begin position="45"/>
        <end position="185"/>
    </location>
</feature>
<evidence type="ECO:0000313" key="8">
    <source>
        <dbReference type="EMBL" id="OZI27601.1"/>
    </source>
</evidence>
<evidence type="ECO:0000256" key="2">
    <source>
        <dbReference type="ARBA" id="ARBA00022748"/>
    </source>
</evidence>
<dbReference type="InterPro" id="IPR017937">
    <property type="entry name" value="Thioredoxin_CS"/>
</dbReference>
<dbReference type="EMBL" id="NEVK01000001">
    <property type="protein sequence ID" value="OZI27601.1"/>
    <property type="molecule type" value="Genomic_DNA"/>
</dbReference>
<dbReference type="SUPFAM" id="SSF52833">
    <property type="entry name" value="Thioredoxin-like"/>
    <property type="match status" value="1"/>
</dbReference>
<evidence type="ECO:0000259" key="7">
    <source>
        <dbReference type="PROSITE" id="PS51352"/>
    </source>
</evidence>
<name>A0A261RRS2_9BORD</name>
<evidence type="ECO:0000256" key="1">
    <source>
        <dbReference type="ARBA" id="ARBA00004418"/>
    </source>
</evidence>
<keyword evidence="9" id="KW-1185">Reference proteome</keyword>
<dbReference type="AlphaFoldDB" id="A0A261RRS2"/>
<dbReference type="Proteomes" id="UP000216947">
    <property type="component" value="Unassembled WGS sequence"/>
</dbReference>
<dbReference type="InterPro" id="IPR036249">
    <property type="entry name" value="Thioredoxin-like_sf"/>
</dbReference>
<feature type="region of interest" description="Disordered" evidence="6">
    <location>
        <begin position="25"/>
        <end position="45"/>
    </location>
</feature>
<organism evidence="8 9">
    <name type="scientific">Bordetella genomosp. 7</name>
    <dbReference type="NCBI Taxonomy" id="1416805"/>
    <lineage>
        <taxon>Bacteria</taxon>
        <taxon>Pseudomonadati</taxon>
        <taxon>Pseudomonadota</taxon>
        <taxon>Betaproteobacteria</taxon>
        <taxon>Burkholderiales</taxon>
        <taxon>Alcaligenaceae</taxon>
        <taxon>Bordetella</taxon>
    </lineage>
</organism>
<gene>
    <name evidence="8" type="ORF">CAL19_01605</name>
</gene>
<comment type="caution">
    <text evidence="8">The sequence shown here is derived from an EMBL/GenBank/DDBJ whole genome shotgun (WGS) entry which is preliminary data.</text>
</comment>
<evidence type="ECO:0000256" key="5">
    <source>
        <dbReference type="ARBA" id="ARBA00023284"/>
    </source>
</evidence>
<evidence type="ECO:0000256" key="3">
    <source>
        <dbReference type="ARBA" id="ARBA00022764"/>
    </source>
</evidence>